<dbReference type="CDD" id="cd07826">
    <property type="entry name" value="SRPBCC_CalC_Aha1-like_9"/>
    <property type="match status" value="1"/>
</dbReference>
<dbReference type="Pfam" id="PF08327">
    <property type="entry name" value="AHSA1"/>
    <property type="match status" value="1"/>
</dbReference>
<gene>
    <name evidence="3" type="ORF">ACFPGP_06560</name>
</gene>
<dbReference type="SUPFAM" id="SSF55961">
    <property type="entry name" value="Bet v1-like"/>
    <property type="match status" value="1"/>
</dbReference>
<reference evidence="4" key="1">
    <citation type="journal article" date="2019" name="Int. J. Syst. Evol. Microbiol.">
        <title>The Global Catalogue of Microorganisms (GCM) 10K type strain sequencing project: providing services to taxonomists for standard genome sequencing and annotation.</title>
        <authorList>
            <consortium name="The Broad Institute Genomics Platform"/>
            <consortium name="The Broad Institute Genome Sequencing Center for Infectious Disease"/>
            <person name="Wu L."/>
            <person name="Ma J."/>
        </authorList>
    </citation>
    <scope>NUCLEOTIDE SEQUENCE [LARGE SCALE GENOMIC DNA]</scope>
    <source>
        <strain evidence="4">DFY41</strain>
    </source>
</reference>
<evidence type="ECO:0000313" key="4">
    <source>
        <dbReference type="Proteomes" id="UP001596087"/>
    </source>
</evidence>
<dbReference type="Gene3D" id="3.30.530.20">
    <property type="match status" value="1"/>
</dbReference>
<name>A0ABW0BG97_9ACTN</name>
<dbReference type="InterPro" id="IPR013538">
    <property type="entry name" value="ASHA1/2-like_C"/>
</dbReference>
<accession>A0ABW0BG97</accession>
<protein>
    <submittedName>
        <fullName evidence="3">SRPBCC family protein</fullName>
    </submittedName>
</protein>
<dbReference type="EMBL" id="JBHSKD010000007">
    <property type="protein sequence ID" value="MFC5176324.1"/>
    <property type="molecule type" value="Genomic_DNA"/>
</dbReference>
<organism evidence="3 4">
    <name type="scientific">Nocardioides taihuensis</name>
    <dbReference type="NCBI Taxonomy" id="1835606"/>
    <lineage>
        <taxon>Bacteria</taxon>
        <taxon>Bacillati</taxon>
        <taxon>Actinomycetota</taxon>
        <taxon>Actinomycetes</taxon>
        <taxon>Propionibacteriales</taxon>
        <taxon>Nocardioidaceae</taxon>
        <taxon>Nocardioides</taxon>
    </lineage>
</organism>
<comment type="caution">
    <text evidence="3">The sequence shown here is derived from an EMBL/GenBank/DDBJ whole genome shotgun (WGS) entry which is preliminary data.</text>
</comment>
<dbReference type="RefSeq" id="WP_378588520.1">
    <property type="nucleotide sequence ID" value="NZ_JBHSKD010000007.1"/>
</dbReference>
<proteinExistence type="inferred from homology"/>
<evidence type="ECO:0000313" key="3">
    <source>
        <dbReference type="EMBL" id="MFC5176324.1"/>
    </source>
</evidence>
<comment type="similarity">
    <text evidence="1">Belongs to the AHA1 family.</text>
</comment>
<feature type="domain" description="Activator of Hsp90 ATPase homologue 1/2-like C-terminal" evidence="2">
    <location>
        <begin position="23"/>
        <end position="155"/>
    </location>
</feature>
<keyword evidence="4" id="KW-1185">Reference proteome</keyword>
<evidence type="ECO:0000256" key="1">
    <source>
        <dbReference type="ARBA" id="ARBA00006817"/>
    </source>
</evidence>
<evidence type="ECO:0000259" key="2">
    <source>
        <dbReference type="Pfam" id="PF08327"/>
    </source>
</evidence>
<dbReference type="Proteomes" id="UP001596087">
    <property type="component" value="Unassembled WGS sequence"/>
</dbReference>
<dbReference type="InterPro" id="IPR023393">
    <property type="entry name" value="START-like_dom_sf"/>
</dbReference>
<sequence length="161" mass="17906">MTHSLHVNAPAGLPYIDTERDFDAPVPAVFDAHRDPEKLKRWMGPDDLSVEIPELDFTTHGGWRMVHRDADGNEYAFHGTFHTVRENDLAVQTFEFDGAPDQVSLEFLTFTDLGDGRTRLSAHAVYPSLEARDAMVASGMETGMTEGYRKLDDLLAGAVAR</sequence>